<gene>
    <name evidence="11" type="ORF">pdam_00017302</name>
</gene>
<evidence type="ECO:0000256" key="1">
    <source>
        <dbReference type="ARBA" id="ARBA00004123"/>
    </source>
</evidence>
<dbReference type="OrthoDB" id="5958574at2759"/>
<dbReference type="Pfam" id="PF00001">
    <property type="entry name" value="7tm_1"/>
    <property type="match status" value="1"/>
</dbReference>
<dbReference type="SUPFAM" id="SSF48371">
    <property type="entry name" value="ARM repeat"/>
    <property type="match status" value="1"/>
</dbReference>
<evidence type="ECO:0000256" key="9">
    <source>
        <dbReference type="SAM" id="Phobius"/>
    </source>
</evidence>
<evidence type="ECO:0000256" key="4">
    <source>
        <dbReference type="ARBA" id="ARBA00022692"/>
    </source>
</evidence>
<dbReference type="PRINTS" id="PR00237">
    <property type="entry name" value="GPCRRHODOPSN"/>
</dbReference>
<sequence>MPSENIISRFWELASNDETTRLKAASQLLDSLHEAQMHHEEKVEIEENANDDDKNFCCDELEYSVKRLVKGLASSRKGARQGFATVLTEVLSKFVSLSPERVLKLIGENLEVTGSAISTEEKDRYIGQLFGMVSVLRSQCDHDKISTLDSNWLSPLISKVIELSKKKSYLQELCAKVIVDIFPLVSEDVFKNCVYPSVKEIFESGWTQATPETLLISLALQRFWEEHLDKKVIKFVWKSPLIADTQNYKQMYTVLQNSPGDFEMFWNTVVEDGLFQSTHDRKFLGFQLVKKILPQLSEKEVSVVFGAHMMRSFINSLSSSQSYLHEAAKQLASSLPALVNQSKDPGVPVVVLKQLLGRNGIMHFDKLTKTRTVDSLLGTLQGSGPQMFVAWLLDIFEKGNFEDSTESESLTKSEESSRIAVLNQLYQLVKKKSGTHEGNWLQDVLFFFLKHAYFQTVGKNKKETLPASVRQICEQRFVSALKYLSSSREMKSFELHDIVQHAKELLEHGEYKVASDLWTEERRKSGEPRHEDEVFELLFTHMALNLFTEPEQAMDILKELKACYERQKTKHEEKSDEEPHWVEVLTEVLLSLLTKTSSLFRHVVDQVFVLLAPHLTQNALNMILESLDTRKGINGESLEIVDESDNEEDDEEMEDDEEKEKEESNGVNGKGESGDDDDDEGVSSSDEEEENVGAVDEAFRAEVQAALGPAMVDVDKEGSSSDEDLDDEAMMRLDGALAAVFKSQLQAKRDINKKKDARKIILHFKLRVLDIIEILIKKQASNPLILELIIPLLNVTWSALNSKDFHTLGEKAQALFQNKLCTAKELPPVSAINAKDVHKKLENLIQKAMMAPSMAIVSLITRGCLYLVRVLRGSQTKQSVAVGMKKKEESCHEETAKLCLLNTKRVTAAFKKALEDFMLKRSTHLHPVLFTELIKRFPHLGWHLAADLVEYLETAVNNFRKVMTKVAESDSDVKIRHLREILKLTTKFINEVKNTEEAAAVLRIDQLKEGVTRIQGSALAKKSPDVKGVCNAILSNLSRLFQFFMNLTRKENAILVQFQGNLTLIACVLNLTFSIIATVGNLLVIRALWKASTIPVNVKKLFLNLAVSDLAVGLIAQLMFGIIMAIMLDLSTSGSNSFEFLCPTILSVSYFFIFLLTCASFLTVTIIAVDRVLAIFLHLRYQELVTSSLIRNAFFNVLLIFWRISL</sequence>
<feature type="domain" description="G-protein coupled receptors family 1 profile" evidence="10">
    <location>
        <begin position="1080"/>
        <end position="1206"/>
    </location>
</feature>
<dbReference type="CDD" id="cd00637">
    <property type="entry name" value="7tm_classA_rhodopsin-like"/>
    <property type="match status" value="1"/>
</dbReference>
<name>A0A3M6U882_POCDA</name>
<dbReference type="EMBL" id="RCHS01002030">
    <property type="protein sequence ID" value="RMX49902.1"/>
    <property type="molecule type" value="Genomic_DNA"/>
</dbReference>
<evidence type="ECO:0000256" key="2">
    <source>
        <dbReference type="ARBA" id="ARBA00004370"/>
    </source>
</evidence>
<organism evidence="11 12">
    <name type="scientific">Pocillopora damicornis</name>
    <name type="common">Cauliflower coral</name>
    <name type="synonym">Millepora damicornis</name>
    <dbReference type="NCBI Taxonomy" id="46731"/>
    <lineage>
        <taxon>Eukaryota</taxon>
        <taxon>Metazoa</taxon>
        <taxon>Cnidaria</taxon>
        <taxon>Anthozoa</taxon>
        <taxon>Hexacorallia</taxon>
        <taxon>Scleractinia</taxon>
        <taxon>Astrocoeniina</taxon>
        <taxon>Pocilloporidae</taxon>
        <taxon>Pocillopora</taxon>
    </lineage>
</organism>
<feature type="transmembrane region" description="Helical" evidence="9">
    <location>
        <begin position="1148"/>
        <end position="1169"/>
    </location>
</feature>
<dbReference type="GO" id="GO:0003714">
    <property type="term" value="F:transcription corepressor activity"/>
    <property type="evidence" value="ECO:0007669"/>
    <property type="project" value="TreeGrafter"/>
</dbReference>
<feature type="transmembrane region" description="Helical" evidence="9">
    <location>
        <begin position="1062"/>
        <end position="1089"/>
    </location>
</feature>
<dbReference type="InterPro" id="IPR016024">
    <property type="entry name" value="ARM-type_fold"/>
</dbReference>
<evidence type="ECO:0000256" key="7">
    <source>
        <dbReference type="ARBA" id="ARBA00023242"/>
    </source>
</evidence>
<dbReference type="SUPFAM" id="SSF81321">
    <property type="entry name" value="Family A G protein-coupled receptor-like"/>
    <property type="match status" value="1"/>
</dbReference>
<feature type="region of interest" description="Disordered" evidence="8">
    <location>
        <begin position="635"/>
        <end position="694"/>
    </location>
</feature>
<accession>A0A3M6U882</accession>
<evidence type="ECO:0000259" key="10">
    <source>
        <dbReference type="PROSITE" id="PS50262"/>
    </source>
</evidence>
<feature type="transmembrane region" description="Helical" evidence="9">
    <location>
        <begin position="1101"/>
        <end position="1128"/>
    </location>
</feature>
<comment type="similarity">
    <text evidence="3">Belongs to the MYBBP1A family.</text>
</comment>
<dbReference type="PANTHER" id="PTHR13213:SF2">
    <property type="entry name" value="MYB-BINDING PROTEIN 1A"/>
    <property type="match status" value="1"/>
</dbReference>
<dbReference type="AlphaFoldDB" id="A0A3M6U882"/>
<reference evidence="11 12" key="1">
    <citation type="journal article" date="2018" name="Sci. Rep.">
        <title>Comparative analysis of the Pocillopora damicornis genome highlights role of immune system in coral evolution.</title>
        <authorList>
            <person name="Cunning R."/>
            <person name="Bay R.A."/>
            <person name="Gillette P."/>
            <person name="Baker A.C."/>
            <person name="Traylor-Knowles N."/>
        </authorList>
    </citation>
    <scope>NUCLEOTIDE SEQUENCE [LARGE SCALE GENOMIC DNA]</scope>
    <source>
        <strain evidence="11">RSMAS</strain>
        <tissue evidence="11">Whole animal</tissue>
    </source>
</reference>
<dbReference type="InterPro" id="IPR017452">
    <property type="entry name" value="GPCR_Rhodpsn_7TM"/>
</dbReference>
<feature type="compositionally biased region" description="Acidic residues" evidence="8">
    <location>
        <begin position="639"/>
        <end position="660"/>
    </location>
</feature>
<evidence type="ECO:0000313" key="12">
    <source>
        <dbReference type="Proteomes" id="UP000275408"/>
    </source>
</evidence>
<dbReference type="PANTHER" id="PTHR13213">
    <property type="entry name" value="MYB-BINDING PROTEIN 1A FAMILY MEMBER"/>
    <property type="match status" value="1"/>
</dbReference>
<dbReference type="InterPro" id="IPR007015">
    <property type="entry name" value="DNA_pol_V/MYBBP1A"/>
</dbReference>
<keyword evidence="7" id="KW-0539">Nucleus</keyword>
<evidence type="ECO:0000313" key="11">
    <source>
        <dbReference type="EMBL" id="RMX49902.1"/>
    </source>
</evidence>
<dbReference type="GO" id="GO:0043565">
    <property type="term" value="F:sequence-specific DNA binding"/>
    <property type="evidence" value="ECO:0007669"/>
    <property type="project" value="TreeGrafter"/>
</dbReference>
<evidence type="ECO:0000256" key="5">
    <source>
        <dbReference type="ARBA" id="ARBA00022989"/>
    </source>
</evidence>
<evidence type="ECO:0000256" key="6">
    <source>
        <dbReference type="ARBA" id="ARBA00023136"/>
    </source>
</evidence>
<dbReference type="GO" id="GO:0016020">
    <property type="term" value="C:membrane"/>
    <property type="evidence" value="ECO:0007669"/>
    <property type="project" value="UniProtKB-SubCell"/>
</dbReference>
<dbReference type="GO" id="GO:0005730">
    <property type="term" value="C:nucleolus"/>
    <property type="evidence" value="ECO:0007669"/>
    <property type="project" value="InterPro"/>
</dbReference>
<comment type="subcellular location">
    <subcellularLocation>
        <location evidence="2">Membrane</location>
    </subcellularLocation>
    <subcellularLocation>
        <location evidence="1">Nucleus</location>
    </subcellularLocation>
</comment>
<keyword evidence="6 9" id="KW-0472">Membrane</keyword>
<evidence type="ECO:0000256" key="3">
    <source>
        <dbReference type="ARBA" id="ARBA00006809"/>
    </source>
</evidence>
<comment type="caution">
    <text evidence="11">The sequence shown here is derived from an EMBL/GenBank/DDBJ whole genome shotgun (WGS) entry which is preliminary data.</text>
</comment>
<dbReference type="GO" id="GO:0003723">
    <property type="term" value="F:RNA binding"/>
    <property type="evidence" value="ECO:0007669"/>
    <property type="project" value="TreeGrafter"/>
</dbReference>
<keyword evidence="5 9" id="KW-1133">Transmembrane helix</keyword>
<keyword evidence="4 9" id="KW-0812">Transmembrane</keyword>
<dbReference type="InterPro" id="IPR000276">
    <property type="entry name" value="GPCR_Rhodpsn"/>
</dbReference>
<evidence type="ECO:0000256" key="8">
    <source>
        <dbReference type="SAM" id="MobiDB-lite"/>
    </source>
</evidence>
<proteinExistence type="inferred from homology"/>
<dbReference type="STRING" id="46731.A0A3M6U882"/>
<dbReference type="Pfam" id="PF04931">
    <property type="entry name" value="DNA_pol_phi"/>
    <property type="match status" value="2"/>
</dbReference>
<dbReference type="Proteomes" id="UP000275408">
    <property type="component" value="Unassembled WGS sequence"/>
</dbReference>
<dbReference type="GO" id="GO:0004930">
    <property type="term" value="F:G protein-coupled receptor activity"/>
    <property type="evidence" value="ECO:0007669"/>
    <property type="project" value="InterPro"/>
</dbReference>
<keyword evidence="12" id="KW-1185">Reference proteome</keyword>
<protein>
    <recommendedName>
        <fullName evidence="10">G-protein coupled receptors family 1 profile domain-containing protein</fullName>
    </recommendedName>
</protein>
<dbReference type="Gene3D" id="1.20.1070.10">
    <property type="entry name" value="Rhodopsin 7-helix transmembrane proteins"/>
    <property type="match status" value="1"/>
</dbReference>
<feature type="compositionally biased region" description="Acidic residues" evidence="8">
    <location>
        <begin position="674"/>
        <end position="691"/>
    </location>
</feature>
<dbReference type="PROSITE" id="PS50262">
    <property type="entry name" value="G_PROTEIN_RECEP_F1_2"/>
    <property type="match status" value="1"/>
</dbReference>